<dbReference type="VEuPathDB" id="GiardiaDB:GMRT_11005"/>
<feature type="disulfide bond" evidence="1">
    <location>
        <begin position="71"/>
        <end position="88"/>
    </location>
</feature>
<dbReference type="PANTHER" id="PTHR24033">
    <property type="entry name" value="EGF-LIKE DOMAIN-CONTAINING PROTEIN"/>
    <property type="match status" value="1"/>
</dbReference>
<dbReference type="InterPro" id="IPR051830">
    <property type="entry name" value="NOTCH_homolog"/>
</dbReference>
<dbReference type="Gene3D" id="2.10.25.10">
    <property type="entry name" value="Laminin"/>
    <property type="match status" value="4"/>
</dbReference>
<dbReference type="AlphaFoldDB" id="A0A4Z1T0T1"/>
<feature type="disulfide bond" evidence="1">
    <location>
        <begin position="399"/>
        <end position="408"/>
    </location>
</feature>
<feature type="disulfide bond" evidence="1">
    <location>
        <begin position="90"/>
        <end position="99"/>
    </location>
</feature>
<feature type="signal peptide" evidence="3">
    <location>
        <begin position="1"/>
        <end position="16"/>
    </location>
</feature>
<dbReference type="PROSITE" id="PS50026">
    <property type="entry name" value="EGF_3"/>
    <property type="match status" value="5"/>
</dbReference>
<gene>
    <name evidence="5" type="ORF">GMRT_11005</name>
</gene>
<keyword evidence="3" id="KW-0732">Signal</keyword>
<feature type="domain" description="EGF-like" evidence="4">
    <location>
        <begin position="61"/>
        <end position="100"/>
    </location>
</feature>
<sequence length="637" mass="67665">MLVSLLLALCLGCVSHLDCSNIGKCIDGVCQCPFGTSGPACADNPCHARLADGQSSTILKDPDSTPVYSFCNAHGICKRTTSDGDYTCDCLHGYEGLTCDRLSTHDDHENCRTYTDGEPTYCNRRGRCVENHCECYVGFSGDKCQDSYCDATPNEHYVDAFGNPQWLLCNAGGECVPNGDGYICSCRHNFEGEFCQSFTCHSASNCHNGGSCFYSSSEIGESQSHCVCREGFFGLDCYYNMCGASSSGEDTPLCSGSGRCVISGNTATGVALGTCECNTGHYGSFCETFNCDVTRDACNGGMCIVDAHGAMRCINCPEFRYGLDCAMNPCGITDDGTICNGYGTCVDDGDTAKCNCHSGRMGETCNVPDCLSSGNECQHGGVCVGVMTERSVTGSTCECPRGYAGILCESCESGLEMHTQYFENGTSHKVCAAASCIFDGDVCSNRGNCTHNSLSDRFECVCEAGFQSLNQQCIHASCPTLEHAGVTQVCGMGGKCTQEGDSWSCSCGNGYQKDSKSGICWPSACFGPGQNRVCGGGGECDLNAYTWSNACNCRFGYTRSAGGSTCLISNATIALSIAVPLLVLLGVGAFCIYWFVFRPREHRKLLSAAARGKGQAVRLNDADEIRAVFGEGNRPTI</sequence>
<evidence type="ECO:0000256" key="3">
    <source>
        <dbReference type="SAM" id="SignalP"/>
    </source>
</evidence>
<dbReference type="PROSITE" id="PS01186">
    <property type="entry name" value="EGF_2"/>
    <property type="match status" value="3"/>
</dbReference>
<dbReference type="Proteomes" id="UP000315496">
    <property type="component" value="Chromosome 1"/>
</dbReference>
<evidence type="ECO:0000256" key="1">
    <source>
        <dbReference type="PROSITE-ProRule" id="PRU00076"/>
    </source>
</evidence>
<name>A0A4Z1T0T1_GIAMU</name>
<dbReference type="Pfam" id="PF00008">
    <property type="entry name" value="EGF"/>
    <property type="match status" value="1"/>
</dbReference>
<comment type="caution">
    <text evidence="1">Lacks conserved residue(s) required for the propagation of feature annotation.</text>
</comment>
<dbReference type="InterPro" id="IPR000742">
    <property type="entry name" value="EGF"/>
</dbReference>
<evidence type="ECO:0000256" key="2">
    <source>
        <dbReference type="SAM" id="Phobius"/>
    </source>
</evidence>
<protein>
    <submittedName>
        <fullName evidence="5">High cysteine membrane protein</fullName>
    </submittedName>
</protein>
<keyword evidence="2" id="KW-0472">Membrane</keyword>
<feature type="domain" description="EGF-like" evidence="4">
    <location>
        <begin position="432"/>
        <end position="474"/>
    </location>
</feature>
<dbReference type="PROSITE" id="PS00022">
    <property type="entry name" value="EGF_1"/>
    <property type="match status" value="4"/>
</dbReference>
<organism evidence="5 6">
    <name type="scientific">Giardia muris</name>
    <dbReference type="NCBI Taxonomy" id="5742"/>
    <lineage>
        <taxon>Eukaryota</taxon>
        <taxon>Metamonada</taxon>
        <taxon>Diplomonadida</taxon>
        <taxon>Hexamitidae</taxon>
        <taxon>Giardiinae</taxon>
        <taxon>Giardia</taxon>
    </lineage>
</organism>
<dbReference type="PANTHER" id="PTHR24033:SF232">
    <property type="entry name" value="LAMININ SUBUNIT GAMMA-2-RELATED"/>
    <property type="match status" value="1"/>
</dbReference>
<evidence type="ECO:0000313" key="5">
    <source>
        <dbReference type="EMBL" id="TNJ29308.1"/>
    </source>
</evidence>
<feature type="domain" description="EGF-like" evidence="4">
    <location>
        <begin position="366"/>
        <end position="409"/>
    </location>
</feature>
<dbReference type="OrthoDB" id="283575at2759"/>
<feature type="domain" description="EGF-like" evidence="4">
    <location>
        <begin position="326"/>
        <end position="363"/>
    </location>
</feature>
<dbReference type="SMART" id="SM00181">
    <property type="entry name" value="EGF"/>
    <property type="match status" value="12"/>
</dbReference>
<proteinExistence type="predicted"/>
<keyword evidence="1" id="KW-1015">Disulfide bond</keyword>
<dbReference type="Gene3D" id="2.90.20.10">
    <property type="entry name" value="Plasmodium vivax P25 domain"/>
    <property type="match status" value="1"/>
</dbReference>
<feature type="domain" description="EGF-like" evidence="4">
    <location>
        <begin position="196"/>
        <end position="238"/>
    </location>
</feature>
<accession>A0A4Z1T0T1</accession>
<reference evidence="5 6" key="1">
    <citation type="submission" date="2019-05" db="EMBL/GenBank/DDBJ databases">
        <title>The compact genome of Giardia muris reveals important steps in the evolution of intestinal protozoan parasites.</title>
        <authorList>
            <person name="Xu F."/>
            <person name="Jimenez-Gonzalez A."/>
            <person name="Einarsson E."/>
            <person name="Astvaldsson A."/>
            <person name="Peirasmaki D."/>
            <person name="Eckmann L."/>
            <person name="Andersson J.O."/>
            <person name="Svard S.G."/>
            <person name="Jerlstrom-Hultqvist J."/>
        </authorList>
    </citation>
    <scope>NUCLEOTIDE SEQUENCE [LARGE SCALE GENOMIC DNA]</scope>
    <source>
        <strain evidence="5 6">Roberts-Thomson</strain>
    </source>
</reference>
<keyword evidence="1" id="KW-0245">EGF-like domain</keyword>
<keyword evidence="6" id="KW-1185">Reference proteome</keyword>
<feature type="disulfide bond" evidence="1">
    <location>
        <begin position="443"/>
        <end position="460"/>
    </location>
</feature>
<comment type="caution">
    <text evidence="5">The sequence shown here is derived from an EMBL/GenBank/DDBJ whole genome shotgun (WGS) entry which is preliminary data.</text>
</comment>
<evidence type="ECO:0000259" key="4">
    <source>
        <dbReference type="PROSITE" id="PS50026"/>
    </source>
</evidence>
<dbReference type="EMBL" id="VDLU01000001">
    <property type="protein sequence ID" value="TNJ29308.1"/>
    <property type="molecule type" value="Genomic_DNA"/>
</dbReference>
<feature type="transmembrane region" description="Helical" evidence="2">
    <location>
        <begin position="573"/>
        <end position="596"/>
    </location>
</feature>
<keyword evidence="2" id="KW-1133">Transmembrane helix</keyword>
<feature type="chain" id="PRO_5021191758" evidence="3">
    <location>
        <begin position="17"/>
        <end position="637"/>
    </location>
</feature>
<feature type="disulfide bond" evidence="1">
    <location>
        <begin position="228"/>
        <end position="237"/>
    </location>
</feature>
<evidence type="ECO:0000313" key="6">
    <source>
        <dbReference type="Proteomes" id="UP000315496"/>
    </source>
</evidence>
<dbReference type="SUPFAM" id="SSF57196">
    <property type="entry name" value="EGF/Laminin"/>
    <property type="match status" value="2"/>
</dbReference>
<keyword evidence="2" id="KW-0812">Transmembrane</keyword>